<dbReference type="STRING" id="2018661.A0A2A2LS83"/>
<dbReference type="GO" id="GO:0008476">
    <property type="term" value="F:protein-tyrosine sulfotransferase activity"/>
    <property type="evidence" value="ECO:0007669"/>
    <property type="project" value="UniProtKB-EC"/>
</dbReference>
<comment type="caution">
    <text evidence="6">The sequence shown here is derived from an EMBL/GenBank/DDBJ whole genome shotgun (WGS) entry which is preliminary data.</text>
</comment>
<dbReference type="InterPro" id="IPR027417">
    <property type="entry name" value="P-loop_NTPase"/>
</dbReference>
<protein>
    <recommendedName>
        <fullName evidence="2 5">Protein-tyrosine sulfotransferase</fullName>
        <ecNumber evidence="2 5">2.8.2.20</ecNumber>
    </recommendedName>
</protein>
<proteinExistence type="inferred from homology"/>
<organism evidence="6 7">
    <name type="scientific">Diploscapter pachys</name>
    <dbReference type="NCBI Taxonomy" id="2018661"/>
    <lineage>
        <taxon>Eukaryota</taxon>
        <taxon>Metazoa</taxon>
        <taxon>Ecdysozoa</taxon>
        <taxon>Nematoda</taxon>
        <taxon>Chromadorea</taxon>
        <taxon>Rhabditida</taxon>
        <taxon>Rhabditina</taxon>
        <taxon>Rhabditomorpha</taxon>
        <taxon>Rhabditoidea</taxon>
        <taxon>Rhabditidae</taxon>
        <taxon>Diploscapter</taxon>
    </lineage>
</organism>
<sequence>MRRVLAFVDVPFSEDVLHHHEQIGKEVDLNSKEYSASQVKQKLYLESLTSWHGCIAEEILEKAGSIAPMLSKILTCILLTTPVEYILLAILTVSPQISCQLLEYLVVEKSNENERQDDIQQQLPNEQQRTETLVQSSGRCRV</sequence>
<comment type="similarity">
    <text evidence="1 5">Belongs to the protein sulfotransferase family.</text>
</comment>
<evidence type="ECO:0000256" key="1">
    <source>
        <dbReference type="ARBA" id="ARBA00009988"/>
    </source>
</evidence>
<evidence type="ECO:0000313" key="7">
    <source>
        <dbReference type="Proteomes" id="UP000218231"/>
    </source>
</evidence>
<comment type="function">
    <text evidence="5">Catalyzes the O-sulfation of tyrosine residues within acidic motifs of polypeptides, using 3'-phosphoadenylyl sulfate (PAPS) as cosubstrate.</text>
</comment>
<dbReference type="InterPro" id="IPR026634">
    <property type="entry name" value="TPST-like"/>
</dbReference>
<keyword evidence="3 5" id="KW-0808">Transferase</keyword>
<dbReference type="PANTHER" id="PTHR12788:SF7">
    <property type="entry name" value="PROTEIN-TYROSINE SULFOTRANSFERASE-RELATED"/>
    <property type="match status" value="1"/>
</dbReference>
<keyword evidence="7" id="KW-1185">Reference proteome</keyword>
<dbReference type="EMBL" id="LIAE01006478">
    <property type="protein sequence ID" value="PAV89073.1"/>
    <property type="molecule type" value="Genomic_DNA"/>
</dbReference>
<reference evidence="6 7" key="1">
    <citation type="journal article" date="2017" name="Curr. Biol.">
        <title>Genome architecture and evolution of a unichromosomal asexual nematode.</title>
        <authorList>
            <person name="Fradin H."/>
            <person name="Zegar C."/>
            <person name="Gutwein M."/>
            <person name="Lucas J."/>
            <person name="Kovtun M."/>
            <person name="Corcoran D."/>
            <person name="Baugh L.R."/>
            <person name="Kiontke K."/>
            <person name="Gunsalus K."/>
            <person name="Fitch D.H."/>
            <person name="Piano F."/>
        </authorList>
    </citation>
    <scope>NUCLEOTIDE SEQUENCE [LARGE SCALE GENOMIC DNA]</scope>
    <source>
        <strain evidence="6">PF1309</strain>
    </source>
</reference>
<evidence type="ECO:0000256" key="2">
    <source>
        <dbReference type="ARBA" id="ARBA00013262"/>
    </source>
</evidence>
<gene>
    <name evidence="6" type="ORF">WR25_08929</name>
</gene>
<evidence type="ECO:0000256" key="3">
    <source>
        <dbReference type="ARBA" id="ARBA00022679"/>
    </source>
</evidence>
<dbReference type="GO" id="GO:0005794">
    <property type="term" value="C:Golgi apparatus"/>
    <property type="evidence" value="ECO:0007669"/>
    <property type="project" value="UniProtKB-ARBA"/>
</dbReference>
<evidence type="ECO:0000256" key="5">
    <source>
        <dbReference type="RuleBase" id="RU365018"/>
    </source>
</evidence>
<accession>A0A2A2LS83</accession>
<evidence type="ECO:0000313" key="6">
    <source>
        <dbReference type="EMBL" id="PAV89073.1"/>
    </source>
</evidence>
<dbReference type="Proteomes" id="UP000218231">
    <property type="component" value="Unassembled WGS sequence"/>
</dbReference>
<dbReference type="Gene3D" id="3.40.50.300">
    <property type="entry name" value="P-loop containing nucleotide triphosphate hydrolases"/>
    <property type="match status" value="1"/>
</dbReference>
<dbReference type="AlphaFoldDB" id="A0A2A2LS83"/>
<evidence type="ECO:0000256" key="4">
    <source>
        <dbReference type="ARBA" id="ARBA00048460"/>
    </source>
</evidence>
<dbReference type="PANTHER" id="PTHR12788">
    <property type="entry name" value="PROTEIN-TYROSINE SULFOTRANSFERASE 2"/>
    <property type="match status" value="1"/>
</dbReference>
<name>A0A2A2LS83_9BILA</name>
<dbReference type="OrthoDB" id="545675at2759"/>
<dbReference type="EC" id="2.8.2.20" evidence="2 5"/>
<comment type="catalytic activity">
    <reaction evidence="4 5">
        <text>L-tyrosyl-[protein] + 3'-phosphoadenylyl sulfate = O-sulfo-L-tyrosine-[protein] + adenosine 3',5'-bisphosphate + H(+)</text>
        <dbReference type="Rhea" id="RHEA:16801"/>
        <dbReference type="Rhea" id="RHEA-COMP:10136"/>
        <dbReference type="Rhea" id="RHEA-COMP:11688"/>
        <dbReference type="ChEBI" id="CHEBI:15378"/>
        <dbReference type="ChEBI" id="CHEBI:46858"/>
        <dbReference type="ChEBI" id="CHEBI:58339"/>
        <dbReference type="ChEBI" id="CHEBI:58343"/>
        <dbReference type="ChEBI" id="CHEBI:65286"/>
        <dbReference type="EC" id="2.8.2.20"/>
    </reaction>
</comment>